<organism evidence="2 3">
    <name type="scientific">Rhodovulum euryhalinum</name>
    <dbReference type="NCBI Taxonomy" id="35805"/>
    <lineage>
        <taxon>Bacteria</taxon>
        <taxon>Pseudomonadati</taxon>
        <taxon>Pseudomonadota</taxon>
        <taxon>Alphaproteobacteria</taxon>
        <taxon>Rhodobacterales</taxon>
        <taxon>Paracoccaceae</taxon>
        <taxon>Rhodovulum</taxon>
    </lineage>
</organism>
<comment type="caution">
    <text evidence="2">The sequence shown here is derived from an EMBL/GenBank/DDBJ whole genome shotgun (WGS) entry which is preliminary data.</text>
</comment>
<name>A0A4R2KHN5_9RHOB</name>
<feature type="chain" id="PRO_5020777124" evidence="1">
    <location>
        <begin position="33"/>
        <end position="98"/>
    </location>
</feature>
<sequence>MRILRRPARAGIPALAAAAAAGLMLSAAPALADGKVVQRQAIVGASVMRWLYPEPKADTVLSERERKVLARRLDSRHGQGSHICTASGFGQRPSCFSR</sequence>
<reference evidence="2 3" key="1">
    <citation type="submission" date="2019-03" db="EMBL/GenBank/DDBJ databases">
        <title>Genomic Encyclopedia of Type Strains, Phase IV (KMG-IV): sequencing the most valuable type-strain genomes for metagenomic binning, comparative biology and taxonomic classification.</title>
        <authorList>
            <person name="Goeker M."/>
        </authorList>
    </citation>
    <scope>NUCLEOTIDE SEQUENCE [LARGE SCALE GENOMIC DNA]</scope>
    <source>
        <strain evidence="2 3">DSM 4868</strain>
    </source>
</reference>
<protein>
    <submittedName>
        <fullName evidence="2">Uncharacterized protein</fullName>
    </submittedName>
</protein>
<feature type="signal peptide" evidence="1">
    <location>
        <begin position="1"/>
        <end position="32"/>
    </location>
</feature>
<dbReference type="EMBL" id="SLWW01000002">
    <property type="protein sequence ID" value="TCO73341.1"/>
    <property type="molecule type" value="Genomic_DNA"/>
</dbReference>
<evidence type="ECO:0000313" key="2">
    <source>
        <dbReference type="EMBL" id="TCO73341.1"/>
    </source>
</evidence>
<keyword evidence="1" id="KW-0732">Signal</keyword>
<evidence type="ECO:0000256" key="1">
    <source>
        <dbReference type="SAM" id="SignalP"/>
    </source>
</evidence>
<dbReference type="AlphaFoldDB" id="A0A4R2KHN5"/>
<dbReference type="OrthoDB" id="7875306at2"/>
<dbReference type="Proteomes" id="UP000295142">
    <property type="component" value="Unassembled WGS sequence"/>
</dbReference>
<proteinExistence type="predicted"/>
<gene>
    <name evidence="2" type="ORF">EV655_102105</name>
</gene>
<accession>A0A4R2KHN5</accession>
<evidence type="ECO:0000313" key="3">
    <source>
        <dbReference type="Proteomes" id="UP000295142"/>
    </source>
</evidence>
<keyword evidence="3" id="KW-1185">Reference proteome</keyword>